<dbReference type="EMBL" id="JBEVCJ010000005">
    <property type="protein sequence ID" value="MET1254734.1"/>
    <property type="molecule type" value="Genomic_DNA"/>
</dbReference>
<name>A0ABV2BS46_9GAMM</name>
<organism evidence="1 2">
    <name type="scientific">Aliikangiella maris</name>
    <dbReference type="NCBI Taxonomy" id="3162458"/>
    <lineage>
        <taxon>Bacteria</taxon>
        <taxon>Pseudomonadati</taxon>
        <taxon>Pseudomonadota</taxon>
        <taxon>Gammaproteobacteria</taxon>
        <taxon>Oceanospirillales</taxon>
        <taxon>Pleioneaceae</taxon>
        <taxon>Aliikangiella</taxon>
    </lineage>
</organism>
<sequence length="60" mass="6582">MGQKLVSFYNQAESIGGLKARMRLAMISGIPSNKAESEPDSPDNISKLQNALAEIQKEFK</sequence>
<accession>A0ABV2BS46</accession>
<keyword evidence="2" id="KW-1185">Reference proteome</keyword>
<dbReference type="RefSeq" id="WP_353874330.1">
    <property type="nucleotide sequence ID" value="NZ_JBEVCJ010000005.1"/>
</dbReference>
<evidence type="ECO:0000313" key="1">
    <source>
        <dbReference type="EMBL" id="MET1254734.1"/>
    </source>
</evidence>
<dbReference type="Proteomes" id="UP001548189">
    <property type="component" value="Unassembled WGS sequence"/>
</dbReference>
<gene>
    <name evidence="1" type="ORF">ABVT43_06335</name>
</gene>
<comment type="caution">
    <text evidence="1">The sequence shown here is derived from an EMBL/GenBank/DDBJ whole genome shotgun (WGS) entry which is preliminary data.</text>
</comment>
<reference evidence="1 2" key="1">
    <citation type="submission" date="2024-06" db="EMBL/GenBank/DDBJ databases">
        <authorList>
            <person name="Li F."/>
        </authorList>
    </citation>
    <scope>NUCLEOTIDE SEQUENCE [LARGE SCALE GENOMIC DNA]</scope>
    <source>
        <strain evidence="1 2">GXAS 311</strain>
    </source>
</reference>
<proteinExistence type="predicted"/>
<protein>
    <submittedName>
        <fullName evidence="1">Uncharacterized protein</fullName>
    </submittedName>
</protein>
<evidence type="ECO:0000313" key="2">
    <source>
        <dbReference type="Proteomes" id="UP001548189"/>
    </source>
</evidence>